<dbReference type="Proteomes" id="UP001370490">
    <property type="component" value="Unassembled WGS sequence"/>
</dbReference>
<protein>
    <submittedName>
        <fullName evidence="1">Uncharacterized protein</fullName>
    </submittedName>
</protein>
<sequence>MSASLVDEVADGSSNVREVWKLSYKQRNSSSQDDENLKQQGLQKLDWKCIRNDLTFHQKKNEAKGKWLSRTRNCTI</sequence>
<gene>
    <name evidence="1" type="ORF">RJ641_015088</name>
</gene>
<proteinExistence type="predicted"/>
<dbReference type="EMBL" id="JBAMMX010000020">
    <property type="protein sequence ID" value="KAK6921410.1"/>
    <property type="molecule type" value="Genomic_DNA"/>
</dbReference>
<name>A0AAN8UTC2_9MAGN</name>
<evidence type="ECO:0000313" key="1">
    <source>
        <dbReference type="EMBL" id="KAK6921410.1"/>
    </source>
</evidence>
<comment type="caution">
    <text evidence="1">The sequence shown here is derived from an EMBL/GenBank/DDBJ whole genome shotgun (WGS) entry which is preliminary data.</text>
</comment>
<keyword evidence="2" id="KW-1185">Reference proteome</keyword>
<evidence type="ECO:0000313" key="2">
    <source>
        <dbReference type="Proteomes" id="UP001370490"/>
    </source>
</evidence>
<organism evidence="1 2">
    <name type="scientific">Dillenia turbinata</name>
    <dbReference type="NCBI Taxonomy" id="194707"/>
    <lineage>
        <taxon>Eukaryota</taxon>
        <taxon>Viridiplantae</taxon>
        <taxon>Streptophyta</taxon>
        <taxon>Embryophyta</taxon>
        <taxon>Tracheophyta</taxon>
        <taxon>Spermatophyta</taxon>
        <taxon>Magnoliopsida</taxon>
        <taxon>eudicotyledons</taxon>
        <taxon>Gunneridae</taxon>
        <taxon>Pentapetalae</taxon>
        <taxon>Dilleniales</taxon>
        <taxon>Dilleniaceae</taxon>
        <taxon>Dillenia</taxon>
    </lineage>
</organism>
<dbReference type="AlphaFoldDB" id="A0AAN8UTC2"/>
<accession>A0AAN8UTC2</accession>
<reference evidence="1 2" key="1">
    <citation type="submission" date="2023-12" db="EMBL/GenBank/DDBJ databases">
        <title>A high-quality genome assembly for Dillenia turbinata (Dilleniales).</title>
        <authorList>
            <person name="Chanderbali A."/>
        </authorList>
    </citation>
    <scope>NUCLEOTIDE SEQUENCE [LARGE SCALE GENOMIC DNA]</scope>
    <source>
        <strain evidence="1">LSX21</strain>
        <tissue evidence="1">Leaf</tissue>
    </source>
</reference>